<keyword evidence="2" id="KW-1185">Reference proteome</keyword>
<dbReference type="RefSeq" id="WP_184814742.1">
    <property type="nucleotide sequence ID" value="NZ_JACHJQ010000008.1"/>
</dbReference>
<evidence type="ECO:0000313" key="2">
    <source>
        <dbReference type="Proteomes" id="UP000520767"/>
    </source>
</evidence>
<name>A0A7W7QBV6_9PSEU</name>
<proteinExistence type="predicted"/>
<accession>A0A7W7QBV6</accession>
<protein>
    <submittedName>
        <fullName evidence="1">Uncharacterized protein</fullName>
    </submittedName>
</protein>
<organism evidence="1 2">
    <name type="scientific">Actinophytocola algeriensis</name>
    <dbReference type="NCBI Taxonomy" id="1768010"/>
    <lineage>
        <taxon>Bacteria</taxon>
        <taxon>Bacillati</taxon>
        <taxon>Actinomycetota</taxon>
        <taxon>Actinomycetes</taxon>
        <taxon>Pseudonocardiales</taxon>
        <taxon>Pseudonocardiaceae</taxon>
    </lineage>
</organism>
<comment type="caution">
    <text evidence="1">The sequence shown here is derived from an EMBL/GenBank/DDBJ whole genome shotgun (WGS) entry which is preliminary data.</text>
</comment>
<gene>
    <name evidence="1" type="ORF">FHR82_006949</name>
</gene>
<dbReference type="AlphaFoldDB" id="A0A7W7QBV6"/>
<sequence>MDLMTGLGFWDSEAGRLIRWRARYARRRRLLLEGEPLRHGSRRERRHRPTDFARGVEQLRQLRHGVLTGPVALDLDFHMTAEQPPQLQHLAKRYLDLLGAAPPNTPPGSRRHLLYRDDRQVRLLHVRAWQPLDDGPEPGTGHTAVVAWPLRDVLAALEVAVSLRDHAVWDDADSPFHVPDLPEVDLSPTFNVRLATAPAQVQRWTDLNVWLRLHGQSQMQEALLGTADALIASVLCRSRGLLDPNRHRAGVASKRLDALFADIVASDRATLLSHPLHIPLPALPTAHGERASFRTGLREQLQRWRARWPVFTPLLVPVKATLLAVTPPHGKDLDNLVRDDVLPTVHEVLAPQPAPWLTRFPQLTLNEQATWRPQHRRLKQLQQNSVTAYEVIQITRDPADQDAGVLRLALGNATSSGSTWARIAGFVETHIEQLRL</sequence>
<reference evidence="1 2" key="1">
    <citation type="submission" date="2020-08" db="EMBL/GenBank/DDBJ databases">
        <title>Genomic Encyclopedia of Type Strains, Phase III (KMG-III): the genomes of soil and plant-associated and newly described type strains.</title>
        <authorList>
            <person name="Whitman W."/>
        </authorList>
    </citation>
    <scope>NUCLEOTIDE SEQUENCE [LARGE SCALE GENOMIC DNA]</scope>
    <source>
        <strain evidence="1 2">CECT 8960</strain>
    </source>
</reference>
<dbReference type="EMBL" id="JACHJQ010000008">
    <property type="protein sequence ID" value="MBB4910690.1"/>
    <property type="molecule type" value="Genomic_DNA"/>
</dbReference>
<dbReference type="Proteomes" id="UP000520767">
    <property type="component" value="Unassembled WGS sequence"/>
</dbReference>
<evidence type="ECO:0000313" key="1">
    <source>
        <dbReference type="EMBL" id="MBB4910690.1"/>
    </source>
</evidence>